<dbReference type="AlphaFoldDB" id="A0AAW7Z2M3"/>
<gene>
    <name evidence="3" type="primary">cofD</name>
    <name evidence="3" type="ORF">Q4527_09135</name>
</gene>
<sequence>MKNIVLLAGGVGGAKAAKGLYQSAYKDNLSIIGNVGDDDEFHNLWVSPDLDTLTYTLANEVNPVTGWGLKNDSCRILSRLAQFGSSTWMHLGDMDIATHIFRSAKRAEGMTMTAITRQITTRLGITIPLLPATDDTLQTRLETENGWVDFQTYFVHQRCEANVTNIAYEGAHLASATPEVLAAISAADIIVFAPSNPLLSIAPMLAIPQLRDALSASNATKIAVSPLIGGKAIKGPAEKLLQQMSYTPGNKGIAEFYQDISDVLVIDNQDEGETNVIESFGLHAYCTSTLMKSDQEKLALMEEVISAATTYQSEVPCA</sequence>
<dbReference type="InterPro" id="IPR010115">
    <property type="entry name" value="FbiA/CofD"/>
</dbReference>
<evidence type="ECO:0000313" key="3">
    <source>
        <dbReference type="EMBL" id="MDO6577557.1"/>
    </source>
</evidence>
<dbReference type="Proteomes" id="UP001170717">
    <property type="component" value="Unassembled WGS sequence"/>
</dbReference>
<evidence type="ECO:0000256" key="1">
    <source>
        <dbReference type="ARBA" id="ARBA00022679"/>
    </source>
</evidence>
<dbReference type="Gene3D" id="3.40.50.10680">
    <property type="entry name" value="CofD-like domains"/>
    <property type="match status" value="1"/>
</dbReference>
<keyword evidence="1 3" id="KW-0808">Transferase</keyword>
<dbReference type="Pfam" id="PF01933">
    <property type="entry name" value="CofD"/>
    <property type="match status" value="1"/>
</dbReference>
<name>A0AAW7Z2M3_9ALTE</name>
<dbReference type="EC" id="2.7.8.28" evidence="3"/>
<dbReference type="Gene3D" id="1.10.8.240">
    <property type="entry name" value="CofD-like domain"/>
    <property type="match status" value="1"/>
</dbReference>
<dbReference type="GO" id="GO:0000287">
    <property type="term" value="F:magnesium ion binding"/>
    <property type="evidence" value="ECO:0007669"/>
    <property type="project" value="InterPro"/>
</dbReference>
<dbReference type="GO" id="GO:0043743">
    <property type="term" value="F:LPPG:FO 2-phospho-L-lactate transferase activity"/>
    <property type="evidence" value="ECO:0007669"/>
    <property type="project" value="UniProtKB-EC"/>
</dbReference>
<comment type="caution">
    <text evidence="3">The sequence shown here is derived from an EMBL/GenBank/DDBJ whole genome shotgun (WGS) entry which is preliminary data.</text>
</comment>
<dbReference type="RefSeq" id="WP_061996819.1">
    <property type="nucleotide sequence ID" value="NZ_CP015345.1"/>
</dbReference>
<dbReference type="InterPro" id="IPR038136">
    <property type="entry name" value="CofD-like_dom_sf"/>
</dbReference>
<evidence type="ECO:0000256" key="2">
    <source>
        <dbReference type="ARBA" id="ARBA00022842"/>
    </source>
</evidence>
<protein>
    <submittedName>
        <fullName evidence="3">2-phospho-L-lactate transferase</fullName>
        <ecNumber evidence="3">2.7.8.28</ecNumber>
    </submittedName>
</protein>
<dbReference type="EMBL" id="JAUOQI010000005">
    <property type="protein sequence ID" value="MDO6577557.1"/>
    <property type="molecule type" value="Genomic_DNA"/>
</dbReference>
<dbReference type="HAMAP" id="MF_01257">
    <property type="entry name" value="CofD"/>
    <property type="match status" value="1"/>
</dbReference>
<dbReference type="InterPro" id="IPR002882">
    <property type="entry name" value="CofD"/>
</dbReference>
<dbReference type="NCBIfam" id="TIGR01819">
    <property type="entry name" value="F420_cofD"/>
    <property type="match status" value="1"/>
</dbReference>
<reference evidence="3" key="1">
    <citation type="submission" date="2023-07" db="EMBL/GenBank/DDBJ databases">
        <title>Genome content predicts the carbon catabolic preferences of heterotrophic bacteria.</title>
        <authorList>
            <person name="Gralka M."/>
        </authorList>
    </citation>
    <scope>NUCLEOTIDE SEQUENCE</scope>
    <source>
        <strain evidence="3">F2M12</strain>
    </source>
</reference>
<proteinExistence type="inferred from homology"/>
<accession>A0AAW7Z2M3</accession>
<keyword evidence="2" id="KW-0460">Magnesium</keyword>
<dbReference type="SUPFAM" id="SSF142338">
    <property type="entry name" value="CofD-like"/>
    <property type="match status" value="1"/>
</dbReference>
<dbReference type="PANTHER" id="PTHR43007:SF1">
    <property type="entry name" value="2-PHOSPHO-L-LACTATE TRANSFERASE"/>
    <property type="match status" value="1"/>
</dbReference>
<evidence type="ECO:0000313" key="4">
    <source>
        <dbReference type="Proteomes" id="UP001170717"/>
    </source>
</evidence>
<dbReference type="PANTHER" id="PTHR43007">
    <property type="entry name" value="2-PHOSPHO-L-LACTATE TRANSFERASE"/>
    <property type="match status" value="1"/>
</dbReference>
<organism evidence="3 4">
    <name type="scientific">Alteromonas stellipolaris</name>
    <dbReference type="NCBI Taxonomy" id="233316"/>
    <lineage>
        <taxon>Bacteria</taxon>
        <taxon>Pseudomonadati</taxon>
        <taxon>Pseudomonadota</taxon>
        <taxon>Gammaproteobacteria</taxon>
        <taxon>Alteromonadales</taxon>
        <taxon>Alteromonadaceae</taxon>
        <taxon>Alteromonas/Salinimonas group</taxon>
        <taxon>Alteromonas</taxon>
    </lineage>
</organism>